<comment type="caution">
    <text evidence="2">The sequence shown here is derived from an EMBL/GenBank/DDBJ whole genome shotgun (WGS) entry which is preliminary data.</text>
</comment>
<protein>
    <submittedName>
        <fullName evidence="2">Uncharacterized protein</fullName>
    </submittedName>
</protein>
<evidence type="ECO:0000313" key="3">
    <source>
        <dbReference type="Proteomes" id="UP001221838"/>
    </source>
</evidence>
<dbReference type="RefSeq" id="WP_272141788.1">
    <property type="nucleotide sequence ID" value="NZ_JAQNDM010000002.1"/>
</dbReference>
<name>A0ABT5DHF8_9BACT</name>
<dbReference type="SUPFAM" id="SSF50998">
    <property type="entry name" value="Quinoprotein alcohol dehydrogenase-like"/>
    <property type="match status" value="1"/>
</dbReference>
<gene>
    <name evidence="2" type="ORF">POL68_25225</name>
</gene>
<sequence length="690" mass="72011">MSDNDCGPNGVCEFINGQGLCRKKPDVTAPDQCTPVCLASEVCTTEGCKPRFSALKIKEPANGASLKGGTISIVAELTEQYATSAEWPGLVVTATRQDGSPAGSIPLPTRNGNTYTALWTVPNLDEQVTVTAASPEANLSDTVTVDVDTVPPTFTISFSNPPPRTPGSYSVQAEQQDQTSGYEGAFRRDETVTVTISSNDDSATKAELAVIGIGAGGAAGRAEPVITVDLQPRITCPGGQPVCGEKTVDLSAPEMSDFRGAMRFQVSGQDRSGNPGTSAEAQLRVTRWKWAFDIADRIEVTPAIGHQGTVYFGTYSGARVGRTLGVDESGRRKWIVNSGDVTGSPAVGTLVGSEEYVYVAARVSGDTRLYAFRSDGTEKARCTYAESVDVPSSIAVGMVGGVETAVTTFNGSSQTRIVSIRPDVAGAECLEATSSFMPHGNAGAVVLEGQNVFFGADDTLITSYDISTTSREPRSGWPGSLPSLVRGLAIVAGNVYGNISNVNNPSSGNIFTVSVEGGNPELAFPVSNDLRVFGFAIGSGEIAYFGAETGSSKDLYSLRLETGPSTTLISSAVGTMRGSPVVGRRGNLYTVNANGHVRAWALSSPTPLWGVDLAQGAGDANISPTLDCLRDSSGQAVANSRLGVLYVAASTKVHAFIVDSPGMDPNAPWPKYQHDARNTGNPATPITSCP</sequence>
<reference evidence="2 3" key="1">
    <citation type="submission" date="2022-11" db="EMBL/GenBank/DDBJ databases">
        <title>Minimal conservation of predation-associated metabolite biosynthetic gene clusters underscores biosynthetic potential of Myxococcota including descriptions for ten novel species: Archangium lansinium sp. nov., Myxococcus landrumus sp. nov., Nannocystis bai.</title>
        <authorList>
            <person name="Ahearne A."/>
            <person name="Stevens C."/>
            <person name="Dowd S."/>
        </authorList>
    </citation>
    <scope>NUCLEOTIDE SEQUENCE [LARGE SCALE GENOMIC DNA]</scope>
    <source>
        <strain evidence="2 3">NCWAL01</strain>
    </source>
</reference>
<dbReference type="EMBL" id="JAQNDM010000002">
    <property type="protein sequence ID" value="MDC0711796.1"/>
    <property type="molecule type" value="Genomic_DNA"/>
</dbReference>
<feature type="compositionally biased region" description="Polar residues" evidence="1">
    <location>
        <begin position="678"/>
        <end position="690"/>
    </location>
</feature>
<dbReference type="Proteomes" id="UP001221838">
    <property type="component" value="Unassembled WGS sequence"/>
</dbReference>
<accession>A0ABT5DHF8</accession>
<proteinExistence type="predicted"/>
<keyword evidence="3" id="KW-1185">Reference proteome</keyword>
<dbReference type="InterPro" id="IPR011047">
    <property type="entry name" value="Quinoprotein_ADH-like_sf"/>
</dbReference>
<feature type="region of interest" description="Disordered" evidence="1">
    <location>
        <begin position="669"/>
        <end position="690"/>
    </location>
</feature>
<evidence type="ECO:0000313" key="2">
    <source>
        <dbReference type="EMBL" id="MDC0711796.1"/>
    </source>
</evidence>
<evidence type="ECO:0000256" key="1">
    <source>
        <dbReference type="SAM" id="MobiDB-lite"/>
    </source>
</evidence>
<organism evidence="2 3">
    <name type="scientific">Stigmatella ashevillensis</name>
    <dbReference type="NCBI Taxonomy" id="2995309"/>
    <lineage>
        <taxon>Bacteria</taxon>
        <taxon>Pseudomonadati</taxon>
        <taxon>Myxococcota</taxon>
        <taxon>Myxococcia</taxon>
        <taxon>Myxococcales</taxon>
        <taxon>Cystobacterineae</taxon>
        <taxon>Archangiaceae</taxon>
        <taxon>Stigmatella</taxon>
    </lineage>
</organism>